<dbReference type="EMBL" id="JARBJD010000093">
    <property type="protein sequence ID" value="KAK2953298.1"/>
    <property type="molecule type" value="Genomic_DNA"/>
</dbReference>
<feature type="region of interest" description="Disordered" evidence="1">
    <location>
        <begin position="1"/>
        <end position="25"/>
    </location>
</feature>
<feature type="transmembrane region" description="Helical" evidence="2">
    <location>
        <begin position="127"/>
        <end position="145"/>
    </location>
</feature>
<keyword evidence="2" id="KW-1133">Transmembrane helix</keyword>
<reference evidence="3 4" key="1">
    <citation type="journal article" date="2022" name="bioRxiv">
        <title>Genomics of Preaxostyla Flagellates Illuminates Evolutionary Transitions and the Path Towards Mitochondrial Loss.</title>
        <authorList>
            <person name="Novak L.V.F."/>
            <person name="Treitli S.C."/>
            <person name="Pyrih J."/>
            <person name="Halakuc P."/>
            <person name="Pipaliya S.V."/>
            <person name="Vacek V."/>
            <person name="Brzon O."/>
            <person name="Soukal P."/>
            <person name="Eme L."/>
            <person name="Dacks J.B."/>
            <person name="Karnkowska A."/>
            <person name="Elias M."/>
            <person name="Hampl V."/>
        </authorList>
    </citation>
    <scope>NUCLEOTIDE SEQUENCE [LARGE SCALE GENOMIC DNA]</scope>
    <source>
        <strain evidence="3">NAU3</strain>
        <tissue evidence="3">Gut</tissue>
    </source>
</reference>
<evidence type="ECO:0000313" key="3">
    <source>
        <dbReference type="EMBL" id="KAK2953298.1"/>
    </source>
</evidence>
<evidence type="ECO:0000313" key="4">
    <source>
        <dbReference type="Proteomes" id="UP001281761"/>
    </source>
</evidence>
<evidence type="ECO:0008006" key="5">
    <source>
        <dbReference type="Google" id="ProtNLM"/>
    </source>
</evidence>
<accession>A0ABQ9XPM5</accession>
<organism evidence="3 4">
    <name type="scientific">Blattamonas nauphoetae</name>
    <dbReference type="NCBI Taxonomy" id="2049346"/>
    <lineage>
        <taxon>Eukaryota</taxon>
        <taxon>Metamonada</taxon>
        <taxon>Preaxostyla</taxon>
        <taxon>Oxymonadida</taxon>
        <taxon>Blattamonas</taxon>
    </lineage>
</organism>
<protein>
    <recommendedName>
        <fullName evidence="5">Transmembrane protein</fullName>
    </recommendedName>
</protein>
<feature type="transmembrane region" description="Helical" evidence="2">
    <location>
        <begin position="151"/>
        <end position="172"/>
    </location>
</feature>
<dbReference type="Proteomes" id="UP001281761">
    <property type="component" value="Unassembled WGS sequence"/>
</dbReference>
<sequence>MDETEPLTSGPYQSSSINTPLEEPGTVIDGQSVQPKHDPWINRAIINRFHKKSLKTTSFWGWIMSMLAMLSLIVGSIVSWCIYHKAYQIILPIFSLILAFVIALYELEIMSMSMFGQTRSSQFLFSYYTRSLIYLLLAVPGFIVFPTIPGSALTVITCILYVCAGCFGETIYGGNAFTDIF</sequence>
<feature type="compositionally biased region" description="Polar residues" evidence="1">
    <location>
        <begin position="1"/>
        <end position="19"/>
    </location>
</feature>
<keyword evidence="2" id="KW-0472">Membrane</keyword>
<feature type="transmembrane region" description="Helical" evidence="2">
    <location>
        <begin position="59"/>
        <end position="80"/>
    </location>
</feature>
<feature type="transmembrane region" description="Helical" evidence="2">
    <location>
        <begin position="86"/>
        <end position="107"/>
    </location>
</feature>
<keyword evidence="2" id="KW-0812">Transmembrane</keyword>
<evidence type="ECO:0000256" key="2">
    <source>
        <dbReference type="SAM" id="Phobius"/>
    </source>
</evidence>
<evidence type="ECO:0000256" key="1">
    <source>
        <dbReference type="SAM" id="MobiDB-lite"/>
    </source>
</evidence>
<comment type="caution">
    <text evidence="3">The sequence shown here is derived from an EMBL/GenBank/DDBJ whole genome shotgun (WGS) entry which is preliminary data.</text>
</comment>
<proteinExistence type="predicted"/>
<name>A0ABQ9XPM5_9EUKA</name>
<gene>
    <name evidence="3" type="ORF">BLNAU_11761</name>
</gene>
<keyword evidence="4" id="KW-1185">Reference proteome</keyword>